<dbReference type="Proteomes" id="UP000287615">
    <property type="component" value="Unassembled WGS sequence"/>
</dbReference>
<evidence type="ECO:0000313" key="4">
    <source>
        <dbReference type="Proteomes" id="UP000286862"/>
    </source>
</evidence>
<protein>
    <submittedName>
        <fullName evidence="1">Uncharacterized protein</fullName>
    </submittedName>
</protein>
<dbReference type="EMBL" id="MTKS01000150">
    <property type="protein sequence ID" value="RWX51370.1"/>
    <property type="molecule type" value="Genomic_DNA"/>
</dbReference>
<evidence type="ECO:0000313" key="5">
    <source>
        <dbReference type="Proteomes" id="UP000287615"/>
    </source>
</evidence>
<dbReference type="Proteomes" id="UP000286862">
    <property type="component" value="Unassembled WGS sequence"/>
</dbReference>
<dbReference type="AlphaFoldDB" id="A0A3S3QT08"/>
<organism evidence="1 4">
    <name type="scientific">Candidatus Electrothrix marina</name>
    <dbReference type="NCBI Taxonomy" id="1859130"/>
    <lineage>
        <taxon>Bacteria</taxon>
        <taxon>Pseudomonadati</taxon>
        <taxon>Thermodesulfobacteriota</taxon>
        <taxon>Desulfobulbia</taxon>
        <taxon>Desulfobulbales</taxon>
        <taxon>Desulfobulbaceae</taxon>
        <taxon>Candidatus Electrothrix</taxon>
    </lineage>
</organism>
<evidence type="ECO:0000313" key="2">
    <source>
        <dbReference type="EMBL" id="RWX50484.1"/>
    </source>
</evidence>
<evidence type="ECO:0000313" key="6">
    <source>
        <dbReference type="Proteomes" id="UP000288892"/>
    </source>
</evidence>
<evidence type="ECO:0000313" key="3">
    <source>
        <dbReference type="EMBL" id="RWX51370.1"/>
    </source>
</evidence>
<evidence type="ECO:0000313" key="1">
    <source>
        <dbReference type="EMBL" id="RWX46846.1"/>
    </source>
</evidence>
<dbReference type="EMBL" id="MTKQ01000197">
    <property type="protein sequence ID" value="RWX46846.1"/>
    <property type="molecule type" value="Genomic_DNA"/>
</dbReference>
<gene>
    <name evidence="1" type="ORF">VT99_11972</name>
    <name evidence="2" type="ORF">VU00_10693</name>
    <name evidence="3" type="ORF">VU01_11505</name>
</gene>
<accession>A0A3S3QT08</accession>
<comment type="caution">
    <text evidence="1">The sequence shown here is derived from an EMBL/GenBank/DDBJ whole genome shotgun (WGS) entry which is preliminary data.</text>
</comment>
<dbReference type="EMBL" id="MTKR01000069">
    <property type="protein sequence ID" value="RWX50484.1"/>
    <property type="molecule type" value="Genomic_DNA"/>
</dbReference>
<keyword evidence="6" id="KW-1185">Reference proteome</keyword>
<sequence length="115" mass="13023">MRCFGLSDEGTEHNTLVDTILNTPCQIICRMRTKTAWEVVENDKGKKVPQKIDLKPEQREDMEYEFTSVLDLISEGHIRTSGKDSTCLYDGRHFVRSVKGTSSVVKVGTKVKIFA</sequence>
<dbReference type="Proteomes" id="UP000288892">
    <property type="component" value="Unassembled WGS sequence"/>
</dbReference>
<proteinExistence type="predicted"/>
<name>A0A3S3QT08_9BACT</name>
<reference evidence="4 5" key="1">
    <citation type="submission" date="2017-01" db="EMBL/GenBank/DDBJ databases">
        <title>The cable genome- insights into the physiology and evolution of filamentous bacteria capable of sulfide oxidation via long distance electron transfer.</title>
        <authorList>
            <person name="Schreiber L."/>
            <person name="Bjerg J.T."/>
            <person name="Boggild A."/>
            <person name="Van De Vossenberg J."/>
            <person name="Meysman F."/>
            <person name="Nielsen L.P."/>
            <person name="Schramm A."/>
            <person name="Kjeldsen K.U."/>
        </authorList>
    </citation>
    <scope>NUCLEOTIDE SEQUENCE [LARGE SCALE GENOMIC DNA]</scope>
    <source>
        <strain evidence="1">A2</strain>
        <strain evidence="2">A3</strain>
        <strain evidence="3">A5</strain>
    </source>
</reference>